<keyword evidence="1" id="KW-0812">Transmembrane</keyword>
<evidence type="ECO:0000313" key="3">
    <source>
        <dbReference type="EMBL" id="TFK34968.1"/>
    </source>
</evidence>
<keyword evidence="4" id="KW-1185">Reference proteome</keyword>
<reference evidence="3 4" key="1">
    <citation type="journal article" date="2019" name="Nat. Ecol. Evol.">
        <title>Megaphylogeny resolves global patterns of mushroom evolution.</title>
        <authorList>
            <person name="Varga T."/>
            <person name="Krizsan K."/>
            <person name="Foldi C."/>
            <person name="Dima B."/>
            <person name="Sanchez-Garcia M."/>
            <person name="Sanchez-Ramirez S."/>
            <person name="Szollosi G.J."/>
            <person name="Szarkandi J.G."/>
            <person name="Papp V."/>
            <person name="Albert L."/>
            <person name="Andreopoulos W."/>
            <person name="Angelini C."/>
            <person name="Antonin V."/>
            <person name="Barry K.W."/>
            <person name="Bougher N.L."/>
            <person name="Buchanan P."/>
            <person name="Buyck B."/>
            <person name="Bense V."/>
            <person name="Catcheside P."/>
            <person name="Chovatia M."/>
            <person name="Cooper J."/>
            <person name="Damon W."/>
            <person name="Desjardin D."/>
            <person name="Finy P."/>
            <person name="Geml J."/>
            <person name="Haridas S."/>
            <person name="Hughes K."/>
            <person name="Justo A."/>
            <person name="Karasinski D."/>
            <person name="Kautmanova I."/>
            <person name="Kiss B."/>
            <person name="Kocsube S."/>
            <person name="Kotiranta H."/>
            <person name="LaButti K.M."/>
            <person name="Lechner B.E."/>
            <person name="Liimatainen K."/>
            <person name="Lipzen A."/>
            <person name="Lukacs Z."/>
            <person name="Mihaltcheva S."/>
            <person name="Morgado L.N."/>
            <person name="Niskanen T."/>
            <person name="Noordeloos M.E."/>
            <person name="Ohm R.A."/>
            <person name="Ortiz-Santana B."/>
            <person name="Ovrebo C."/>
            <person name="Racz N."/>
            <person name="Riley R."/>
            <person name="Savchenko A."/>
            <person name="Shiryaev A."/>
            <person name="Soop K."/>
            <person name="Spirin V."/>
            <person name="Szebenyi C."/>
            <person name="Tomsovsky M."/>
            <person name="Tulloss R.E."/>
            <person name="Uehling J."/>
            <person name="Grigoriev I.V."/>
            <person name="Vagvolgyi C."/>
            <person name="Papp T."/>
            <person name="Martin F.M."/>
            <person name="Miettinen O."/>
            <person name="Hibbett D.S."/>
            <person name="Nagy L.G."/>
        </authorList>
    </citation>
    <scope>NUCLEOTIDE SEQUENCE [LARGE SCALE GENOMIC DNA]</scope>
    <source>
        <strain evidence="3 4">CBS 166.37</strain>
    </source>
</reference>
<protein>
    <recommendedName>
        <fullName evidence="2">DUF6533 domain-containing protein</fullName>
    </recommendedName>
</protein>
<evidence type="ECO:0000313" key="4">
    <source>
        <dbReference type="Proteomes" id="UP000308652"/>
    </source>
</evidence>
<keyword evidence="1" id="KW-0472">Membrane</keyword>
<dbReference type="EMBL" id="ML213626">
    <property type="protein sequence ID" value="TFK34968.1"/>
    <property type="molecule type" value="Genomic_DNA"/>
</dbReference>
<evidence type="ECO:0000256" key="1">
    <source>
        <dbReference type="SAM" id="Phobius"/>
    </source>
</evidence>
<feature type="domain" description="DUF6533" evidence="2">
    <location>
        <begin position="8"/>
        <end position="51"/>
    </location>
</feature>
<sequence length="78" mass="9443">MIRFVQFCIQYASLAVLYYDYLLTFPMEVKYMWQSRWRISTLLYVFCRYGLVANVIYLLTITDKLHIRVGRFKVISNS</sequence>
<name>A0A5C3LSR1_9AGAR</name>
<dbReference type="AlphaFoldDB" id="A0A5C3LSR1"/>
<evidence type="ECO:0000259" key="2">
    <source>
        <dbReference type="Pfam" id="PF20151"/>
    </source>
</evidence>
<dbReference type="Proteomes" id="UP000308652">
    <property type="component" value="Unassembled WGS sequence"/>
</dbReference>
<accession>A0A5C3LSR1</accession>
<organism evidence="3 4">
    <name type="scientific">Crucibulum laeve</name>
    <dbReference type="NCBI Taxonomy" id="68775"/>
    <lineage>
        <taxon>Eukaryota</taxon>
        <taxon>Fungi</taxon>
        <taxon>Dikarya</taxon>
        <taxon>Basidiomycota</taxon>
        <taxon>Agaricomycotina</taxon>
        <taxon>Agaricomycetes</taxon>
        <taxon>Agaricomycetidae</taxon>
        <taxon>Agaricales</taxon>
        <taxon>Agaricineae</taxon>
        <taxon>Nidulariaceae</taxon>
        <taxon>Crucibulum</taxon>
    </lineage>
</organism>
<proteinExistence type="predicted"/>
<feature type="transmembrane region" description="Helical" evidence="1">
    <location>
        <begin position="7"/>
        <end position="27"/>
    </location>
</feature>
<dbReference type="OrthoDB" id="3242409at2759"/>
<dbReference type="Pfam" id="PF20151">
    <property type="entry name" value="DUF6533"/>
    <property type="match status" value="1"/>
</dbReference>
<dbReference type="InterPro" id="IPR045340">
    <property type="entry name" value="DUF6533"/>
</dbReference>
<feature type="transmembrane region" description="Helical" evidence="1">
    <location>
        <begin position="39"/>
        <end position="61"/>
    </location>
</feature>
<keyword evidence="1" id="KW-1133">Transmembrane helix</keyword>
<gene>
    <name evidence="3" type="ORF">BDQ12DRAFT_612556</name>
</gene>